<feature type="signal peptide" evidence="1">
    <location>
        <begin position="1"/>
        <end position="23"/>
    </location>
</feature>
<feature type="domain" description="LysM" evidence="2">
    <location>
        <begin position="27"/>
        <end position="75"/>
    </location>
</feature>
<dbReference type="PANTHER" id="PTHR34700">
    <property type="entry name" value="POTASSIUM BINDING PROTEIN KBP"/>
    <property type="match status" value="1"/>
</dbReference>
<protein>
    <submittedName>
        <fullName evidence="3">LysM domain-containing protein</fullName>
    </submittedName>
</protein>
<accession>A0ABY1S0M2</accession>
<sequence>MLTSSSWSAMLLALTLVMTPAGAAASSTYTVQQGDSLSSISAQLLGSADRWREIWALNPQIRSPEQLQPGARLRLPTATENALQTEHHATTLLDQSQNSGSLDPIVVMAEDLLRSGHIDRMRTDYRLLATGAPELLIRIHSTRAEADGDYVYIHGLDRVFPEGTLFGLFRPSMEPISETTVELIRTGKARLLLQQDDKARLRVTENSQEDLHTMLALPLESPPTGFNIGYPDAPINAHVIKALYEQSGGYLLILDQGLGTGLKPGHLLRYSKPDLVASQAEPVIKARQGGGWMLVIDTSHEMSLALVLQARQIPAVGDRAH</sequence>
<comment type="caution">
    <text evidence="3">The sequence shown here is derived from an EMBL/GenBank/DDBJ whole genome shotgun (WGS) entry which is preliminary data.</text>
</comment>
<evidence type="ECO:0000313" key="4">
    <source>
        <dbReference type="Proteomes" id="UP001159257"/>
    </source>
</evidence>
<reference evidence="3 4" key="1">
    <citation type="submission" date="2017-05" db="EMBL/GenBank/DDBJ databases">
        <authorList>
            <person name="Varghese N."/>
            <person name="Submissions S."/>
        </authorList>
    </citation>
    <scope>NUCLEOTIDE SEQUENCE [LARGE SCALE GENOMIC DNA]</scope>
    <source>
        <strain evidence="3 4">CGMCC 1.7287</strain>
    </source>
</reference>
<evidence type="ECO:0000259" key="2">
    <source>
        <dbReference type="PROSITE" id="PS51782"/>
    </source>
</evidence>
<dbReference type="SUPFAM" id="SSF54106">
    <property type="entry name" value="LysM domain"/>
    <property type="match status" value="1"/>
</dbReference>
<dbReference type="InterPro" id="IPR052196">
    <property type="entry name" value="Bact_Kbp"/>
</dbReference>
<dbReference type="Proteomes" id="UP001159257">
    <property type="component" value="Unassembled WGS sequence"/>
</dbReference>
<gene>
    <name evidence="3" type="ORF">SAMN04487964_10757</name>
</gene>
<dbReference type="RefSeq" id="WP_239041261.1">
    <property type="nucleotide sequence ID" value="NZ_BAAAEY010000007.1"/>
</dbReference>
<keyword evidence="1" id="KW-0732">Signal</keyword>
<dbReference type="SMART" id="SM00257">
    <property type="entry name" value="LysM"/>
    <property type="match status" value="1"/>
</dbReference>
<dbReference type="InterPro" id="IPR018392">
    <property type="entry name" value="LysM"/>
</dbReference>
<keyword evidence="4" id="KW-1185">Reference proteome</keyword>
<feature type="chain" id="PRO_5045503070" evidence="1">
    <location>
        <begin position="24"/>
        <end position="321"/>
    </location>
</feature>
<dbReference type="CDD" id="cd00118">
    <property type="entry name" value="LysM"/>
    <property type="match status" value="1"/>
</dbReference>
<dbReference type="Pfam" id="PF01476">
    <property type="entry name" value="LysM"/>
    <property type="match status" value="1"/>
</dbReference>
<dbReference type="InterPro" id="IPR036779">
    <property type="entry name" value="LysM_dom_sf"/>
</dbReference>
<evidence type="ECO:0000256" key="1">
    <source>
        <dbReference type="SAM" id="SignalP"/>
    </source>
</evidence>
<dbReference type="PROSITE" id="PS51782">
    <property type="entry name" value="LYSM"/>
    <property type="match status" value="1"/>
</dbReference>
<proteinExistence type="predicted"/>
<dbReference type="Gene3D" id="3.10.350.10">
    <property type="entry name" value="LysM domain"/>
    <property type="match status" value="1"/>
</dbReference>
<organism evidence="3 4">
    <name type="scientific">Marinobacterium sediminicola</name>
    <dbReference type="NCBI Taxonomy" id="518898"/>
    <lineage>
        <taxon>Bacteria</taxon>
        <taxon>Pseudomonadati</taxon>
        <taxon>Pseudomonadota</taxon>
        <taxon>Gammaproteobacteria</taxon>
        <taxon>Oceanospirillales</taxon>
        <taxon>Oceanospirillaceae</taxon>
        <taxon>Marinobacterium</taxon>
    </lineage>
</organism>
<name>A0ABY1S0M2_9GAMM</name>
<evidence type="ECO:0000313" key="3">
    <source>
        <dbReference type="EMBL" id="SMR74593.1"/>
    </source>
</evidence>
<dbReference type="EMBL" id="FXWV01000007">
    <property type="protein sequence ID" value="SMR74593.1"/>
    <property type="molecule type" value="Genomic_DNA"/>
</dbReference>
<dbReference type="PANTHER" id="PTHR34700:SF4">
    <property type="entry name" value="PHAGE-LIKE ELEMENT PBSX PROTEIN XKDP"/>
    <property type="match status" value="1"/>
</dbReference>